<feature type="compositionally biased region" description="Basic residues" evidence="1">
    <location>
        <begin position="25"/>
        <end position="50"/>
    </location>
</feature>
<feature type="non-terminal residue" evidence="2">
    <location>
        <position position="1"/>
    </location>
</feature>
<feature type="region of interest" description="Disordered" evidence="1">
    <location>
        <begin position="228"/>
        <end position="417"/>
    </location>
</feature>
<reference evidence="2" key="1">
    <citation type="submission" date="2020-02" db="EMBL/GenBank/DDBJ databases">
        <authorList>
            <person name="Meier V. D."/>
        </authorList>
    </citation>
    <scope>NUCLEOTIDE SEQUENCE</scope>
    <source>
        <strain evidence="2">AVDCRST_MAG52</strain>
    </source>
</reference>
<organism evidence="2">
    <name type="scientific">uncultured Blastococcus sp</name>
    <dbReference type="NCBI Taxonomy" id="217144"/>
    <lineage>
        <taxon>Bacteria</taxon>
        <taxon>Bacillati</taxon>
        <taxon>Actinomycetota</taxon>
        <taxon>Actinomycetes</taxon>
        <taxon>Geodermatophilales</taxon>
        <taxon>Geodermatophilaceae</taxon>
        <taxon>Blastococcus</taxon>
        <taxon>environmental samples</taxon>
    </lineage>
</organism>
<feature type="compositionally biased region" description="Low complexity" evidence="1">
    <location>
        <begin position="271"/>
        <end position="283"/>
    </location>
</feature>
<proteinExistence type="predicted"/>
<feature type="compositionally biased region" description="Basic residues" evidence="1">
    <location>
        <begin position="350"/>
        <end position="361"/>
    </location>
</feature>
<feature type="compositionally biased region" description="Basic residues" evidence="1">
    <location>
        <begin position="228"/>
        <end position="237"/>
    </location>
</feature>
<protein>
    <submittedName>
        <fullName evidence="2">Uncharacterized MFS-type transporter</fullName>
    </submittedName>
</protein>
<accession>A0A6J4J0N0</accession>
<sequence length="417" mass="43225">AAQPYRGPPAPRGDRRRRPEPAPGRGRRGARARGAARRHRAVLRPGRPAHHAAGPLLRRVRPGRAPAGTADRPGDGGRPLPDPAGRGHRAPAAVARCPALCRQRAGGGGDRPGERAAPGLRQARVPASGRGDGALLRGAERRCGRGRRPDHPAGRGAGRGLALGARGMARARARRVGSLAAGGRHRARAPDHRAAAGGLLVAAAPAAGPAGHRLSGAAERAVLLARRLAAHPARRRRDPGGPGRVPARAGQPRRSRRRVAGPGPGRADAHPASAGPRRGAGLPRRARRAARGPRRRHAGVGGRVRPGPGQWVRPRAHADRAAQPDPAHRGPAGRGGPVPGLPAGGDRPPRARRAARRHRRLGVAGRTHARAAGADDLGRLGSRARRRPDGGRRRAPGRCSNSVSGSGPARRRRPPGV</sequence>
<feature type="compositionally biased region" description="Pro residues" evidence="1">
    <location>
        <begin position="1"/>
        <end position="11"/>
    </location>
</feature>
<feature type="non-terminal residue" evidence="2">
    <location>
        <position position="417"/>
    </location>
</feature>
<dbReference type="AlphaFoldDB" id="A0A6J4J0N0"/>
<dbReference type="EMBL" id="CADCTN010000202">
    <property type="protein sequence ID" value="CAA9266150.1"/>
    <property type="molecule type" value="Genomic_DNA"/>
</dbReference>
<gene>
    <name evidence="2" type="ORF">AVDCRST_MAG52-2936</name>
</gene>
<feature type="region of interest" description="Disordered" evidence="1">
    <location>
        <begin position="1"/>
        <end position="169"/>
    </location>
</feature>
<feature type="compositionally biased region" description="Basic and acidic residues" evidence="1">
    <location>
        <begin position="138"/>
        <end position="153"/>
    </location>
</feature>
<name>A0A6J4J0N0_9ACTN</name>
<evidence type="ECO:0000256" key="1">
    <source>
        <dbReference type="SAM" id="MobiDB-lite"/>
    </source>
</evidence>
<feature type="compositionally biased region" description="Basic residues" evidence="1">
    <location>
        <begin position="284"/>
        <end position="298"/>
    </location>
</feature>
<feature type="compositionally biased region" description="Basic and acidic residues" evidence="1">
    <location>
        <begin position="316"/>
        <end position="328"/>
    </location>
</feature>
<evidence type="ECO:0000313" key="2">
    <source>
        <dbReference type="EMBL" id="CAA9266150.1"/>
    </source>
</evidence>